<evidence type="ECO:0000256" key="3">
    <source>
        <dbReference type="ARBA" id="ARBA00022692"/>
    </source>
</evidence>
<dbReference type="PANTHER" id="PTHR40277:SF1">
    <property type="entry name" value="BLL5419 PROTEIN"/>
    <property type="match status" value="1"/>
</dbReference>
<proteinExistence type="predicted"/>
<dbReference type="OrthoDB" id="279916at2"/>
<feature type="transmembrane region" description="Helical" evidence="6">
    <location>
        <begin position="91"/>
        <end position="109"/>
    </location>
</feature>
<evidence type="ECO:0008006" key="9">
    <source>
        <dbReference type="Google" id="ProtNLM"/>
    </source>
</evidence>
<evidence type="ECO:0000313" key="7">
    <source>
        <dbReference type="EMBL" id="QEH37455.1"/>
    </source>
</evidence>
<gene>
    <name evidence="7" type="ORF">OJF2_60460</name>
</gene>
<name>A0A5B9WBP7_9BACT</name>
<dbReference type="EMBL" id="CP042997">
    <property type="protein sequence ID" value="QEH37455.1"/>
    <property type="molecule type" value="Genomic_DNA"/>
</dbReference>
<evidence type="ECO:0000256" key="4">
    <source>
        <dbReference type="ARBA" id="ARBA00022989"/>
    </source>
</evidence>
<keyword evidence="4 6" id="KW-1133">Transmembrane helix</keyword>
<feature type="transmembrane region" description="Helical" evidence="6">
    <location>
        <begin position="20"/>
        <end position="38"/>
    </location>
</feature>
<evidence type="ECO:0000256" key="5">
    <source>
        <dbReference type="ARBA" id="ARBA00023136"/>
    </source>
</evidence>
<evidence type="ECO:0000256" key="1">
    <source>
        <dbReference type="ARBA" id="ARBA00004651"/>
    </source>
</evidence>
<evidence type="ECO:0000313" key="8">
    <source>
        <dbReference type="Proteomes" id="UP000324233"/>
    </source>
</evidence>
<dbReference type="PANTHER" id="PTHR40277">
    <property type="entry name" value="BLL5419 PROTEIN"/>
    <property type="match status" value="1"/>
</dbReference>
<feature type="transmembrane region" description="Helical" evidence="6">
    <location>
        <begin position="129"/>
        <end position="156"/>
    </location>
</feature>
<dbReference type="KEGG" id="agv:OJF2_60460"/>
<dbReference type="Pfam" id="PF03706">
    <property type="entry name" value="LPG_synthase_TM"/>
    <property type="match status" value="1"/>
</dbReference>
<reference evidence="7 8" key="1">
    <citation type="submission" date="2019-08" db="EMBL/GenBank/DDBJ databases">
        <title>Deep-cultivation of Planctomycetes and their phenomic and genomic characterization uncovers novel biology.</title>
        <authorList>
            <person name="Wiegand S."/>
            <person name="Jogler M."/>
            <person name="Boedeker C."/>
            <person name="Pinto D."/>
            <person name="Vollmers J."/>
            <person name="Rivas-Marin E."/>
            <person name="Kohn T."/>
            <person name="Peeters S.H."/>
            <person name="Heuer A."/>
            <person name="Rast P."/>
            <person name="Oberbeckmann S."/>
            <person name="Bunk B."/>
            <person name="Jeske O."/>
            <person name="Meyerdierks A."/>
            <person name="Storesund J.E."/>
            <person name="Kallscheuer N."/>
            <person name="Luecker S."/>
            <person name="Lage O.M."/>
            <person name="Pohl T."/>
            <person name="Merkel B.J."/>
            <person name="Hornburger P."/>
            <person name="Mueller R.-W."/>
            <person name="Bruemmer F."/>
            <person name="Labrenz M."/>
            <person name="Spormann A.M."/>
            <person name="Op den Camp H."/>
            <person name="Overmann J."/>
            <person name="Amann R."/>
            <person name="Jetten M.S.M."/>
            <person name="Mascher T."/>
            <person name="Medema M.H."/>
            <person name="Devos D.P."/>
            <person name="Kaster A.-K."/>
            <person name="Ovreas L."/>
            <person name="Rohde M."/>
            <person name="Galperin M.Y."/>
            <person name="Jogler C."/>
        </authorList>
    </citation>
    <scope>NUCLEOTIDE SEQUENCE [LARGE SCALE GENOMIC DNA]</scope>
    <source>
        <strain evidence="7 8">OJF2</strain>
    </source>
</reference>
<feature type="transmembrane region" description="Helical" evidence="6">
    <location>
        <begin position="306"/>
        <end position="329"/>
    </location>
</feature>
<keyword evidence="8" id="KW-1185">Reference proteome</keyword>
<organism evidence="7 8">
    <name type="scientific">Aquisphaera giovannonii</name>
    <dbReference type="NCBI Taxonomy" id="406548"/>
    <lineage>
        <taxon>Bacteria</taxon>
        <taxon>Pseudomonadati</taxon>
        <taxon>Planctomycetota</taxon>
        <taxon>Planctomycetia</taxon>
        <taxon>Isosphaerales</taxon>
        <taxon>Isosphaeraceae</taxon>
        <taxon>Aquisphaera</taxon>
    </lineage>
</organism>
<dbReference type="RefSeq" id="WP_148597011.1">
    <property type="nucleotide sequence ID" value="NZ_CP042997.1"/>
</dbReference>
<evidence type="ECO:0000256" key="2">
    <source>
        <dbReference type="ARBA" id="ARBA00022475"/>
    </source>
</evidence>
<dbReference type="GO" id="GO:0005886">
    <property type="term" value="C:plasma membrane"/>
    <property type="evidence" value="ECO:0007669"/>
    <property type="project" value="UniProtKB-SubCell"/>
</dbReference>
<evidence type="ECO:0000256" key="6">
    <source>
        <dbReference type="SAM" id="Phobius"/>
    </source>
</evidence>
<keyword evidence="3 6" id="KW-0812">Transmembrane</keyword>
<keyword evidence="5 6" id="KW-0472">Membrane</keyword>
<feature type="transmembrane region" description="Helical" evidence="6">
    <location>
        <begin position="267"/>
        <end position="286"/>
    </location>
</feature>
<feature type="transmembrane region" description="Helical" evidence="6">
    <location>
        <begin position="228"/>
        <end position="255"/>
    </location>
</feature>
<feature type="transmembrane region" description="Helical" evidence="6">
    <location>
        <begin position="168"/>
        <end position="189"/>
    </location>
</feature>
<keyword evidence="2" id="KW-1003">Cell membrane</keyword>
<dbReference type="InterPro" id="IPR022791">
    <property type="entry name" value="L-PG_synthase/AglD"/>
</dbReference>
<accession>A0A5B9WBP7</accession>
<comment type="subcellular location">
    <subcellularLocation>
        <location evidence="1">Cell membrane</location>
        <topology evidence="1">Multi-pass membrane protein</topology>
    </subcellularLocation>
</comment>
<feature type="transmembrane region" description="Helical" evidence="6">
    <location>
        <begin position="58"/>
        <end position="79"/>
    </location>
</feature>
<protein>
    <recommendedName>
        <fullName evidence="9">Flippase-like domain-containing protein</fullName>
    </recommendedName>
</protein>
<dbReference type="Proteomes" id="UP000324233">
    <property type="component" value="Chromosome"/>
</dbReference>
<dbReference type="AlphaFoldDB" id="A0A5B9WBP7"/>
<sequence length="365" mass="38862">MAAGGAGTGVAARRPRLGSLVNAGLVALAFALLGLVLYQNREKIQQVFSHPLDYRLLALGVLIFQTSLILTYLRWFLLVRVIEPRFTLRSTMLLGFIGYVFNLVIPGAVGGDLIKAAYLVRMHIRKTQAVASMVIDRIVGLLGLFVLAAIAGGVFWSSAPVEIRRLIVAAWIATAAGFGLLAVILFQLVSRLVPGFGAAKPGHAHGRLAGVATELTAMSTTYRNRLDVVAAGVLLSVVGHALNVLAFYLMSRMLFPDNLPTTLGQHYLMVPLTLFTMVVPLPFGALGLSEGVGDQIGNLVGHPGGALAMLGFRVLMYACGLISACVYLANLREVRGLSAEAHHIEEELEEGEIDDDEAAAAPPTA</sequence>